<feature type="compositionally biased region" description="Basic and acidic residues" evidence="1">
    <location>
        <begin position="114"/>
        <end position="131"/>
    </location>
</feature>
<sequence length="252" mass="28596">IDGGAWLTPRSSAGGGRQPINPSYLGWETKVQARRDAFFTEAQVTVKRRRYNRLHHHPRDTDDAAETTRNTKGSQTHHQAKPWLLSLEIRERSPTSSSDSSFRLMGTKRGSSKRPTEETEKAGERMPDEKRQRHTSFRQASEADLTQNQRKTNPRSTNASCKQTDYHHLALSPETLYTHPNVHLVTGSGRNPVRTRERGARRRERIGSRGAFRGWRSAVIDSPPATGEASRRPPKKMTRGGEIREIFSHLSL</sequence>
<organism evidence="2 3">
    <name type="scientific">Brassica napus</name>
    <name type="common">Rape</name>
    <dbReference type="NCBI Taxonomy" id="3708"/>
    <lineage>
        <taxon>Eukaryota</taxon>
        <taxon>Viridiplantae</taxon>
        <taxon>Streptophyta</taxon>
        <taxon>Embryophyta</taxon>
        <taxon>Tracheophyta</taxon>
        <taxon>Spermatophyta</taxon>
        <taxon>Magnoliopsida</taxon>
        <taxon>eudicotyledons</taxon>
        <taxon>Gunneridae</taxon>
        <taxon>Pentapetalae</taxon>
        <taxon>rosids</taxon>
        <taxon>malvids</taxon>
        <taxon>Brassicales</taxon>
        <taxon>Brassicaceae</taxon>
        <taxon>Brassiceae</taxon>
        <taxon>Brassica</taxon>
    </lineage>
</organism>
<dbReference type="EMBL" id="JAGKQM010000003">
    <property type="protein sequence ID" value="KAH0935284.1"/>
    <property type="molecule type" value="Genomic_DNA"/>
</dbReference>
<feature type="region of interest" description="Disordered" evidence="1">
    <location>
        <begin position="49"/>
        <end position="162"/>
    </location>
</feature>
<feature type="non-terminal residue" evidence="2">
    <location>
        <position position="252"/>
    </location>
</feature>
<comment type="caution">
    <text evidence="2">The sequence shown here is derived from an EMBL/GenBank/DDBJ whole genome shotgun (WGS) entry which is preliminary data.</text>
</comment>
<feature type="region of interest" description="Disordered" evidence="1">
    <location>
        <begin position="219"/>
        <end position="239"/>
    </location>
</feature>
<name>A0ABQ8E0Y4_BRANA</name>
<evidence type="ECO:0000256" key="1">
    <source>
        <dbReference type="SAM" id="MobiDB-lite"/>
    </source>
</evidence>
<reference evidence="2 3" key="1">
    <citation type="submission" date="2021-05" db="EMBL/GenBank/DDBJ databases">
        <title>Genome Assembly of Synthetic Allotetraploid Brassica napus Reveals Homoeologous Exchanges between Subgenomes.</title>
        <authorList>
            <person name="Davis J.T."/>
        </authorList>
    </citation>
    <scope>NUCLEOTIDE SEQUENCE [LARGE SCALE GENOMIC DNA]</scope>
    <source>
        <strain evidence="3">cv. Da-Ae</strain>
        <tissue evidence="2">Seedling</tissue>
    </source>
</reference>
<gene>
    <name evidence="2" type="ORF">HID58_012401</name>
</gene>
<feature type="compositionally biased region" description="Polar residues" evidence="1">
    <location>
        <begin position="67"/>
        <end position="77"/>
    </location>
</feature>
<protein>
    <submittedName>
        <fullName evidence="2">Uncharacterized protein</fullName>
    </submittedName>
</protein>
<feature type="region of interest" description="Disordered" evidence="1">
    <location>
        <begin position="1"/>
        <end position="23"/>
    </location>
</feature>
<proteinExistence type="predicted"/>
<feature type="non-terminal residue" evidence="2">
    <location>
        <position position="1"/>
    </location>
</feature>
<evidence type="ECO:0000313" key="3">
    <source>
        <dbReference type="Proteomes" id="UP000824890"/>
    </source>
</evidence>
<feature type="region of interest" description="Disordered" evidence="1">
    <location>
        <begin position="181"/>
        <end position="203"/>
    </location>
</feature>
<keyword evidence="3" id="KW-1185">Reference proteome</keyword>
<feature type="compositionally biased region" description="Polar residues" evidence="1">
    <location>
        <begin position="144"/>
        <end position="162"/>
    </location>
</feature>
<evidence type="ECO:0000313" key="2">
    <source>
        <dbReference type="EMBL" id="KAH0935284.1"/>
    </source>
</evidence>
<accession>A0ABQ8E0Y4</accession>
<dbReference type="Proteomes" id="UP000824890">
    <property type="component" value="Unassembled WGS sequence"/>
</dbReference>
<feature type="compositionally biased region" description="Basic residues" evidence="1">
    <location>
        <begin position="49"/>
        <end position="58"/>
    </location>
</feature>